<evidence type="ECO:0000256" key="1">
    <source>
        <dbReference type="ARBA" id="ARBA00022842"/>
    </source>
</evidence>
<proteinExistence type="predicted"/>
<dbReference type="CDD" id="cd04182">
    <property type="entry name" value="GT_2_like_f"/>
    <property type="match status" value="1"/>
</dbReference>
<evidence type="ECO:0000259" key="2">
    <source>
        <dbReference type="Pfam" id="PF12804"/>
    </source>
</evidence>
<sequence length="222" mass="22944">MVARTGESVTVAGSVVAVVLAAGRSSRSGAQHKLLARDADGQTMLARTLAGLCASQVSALCVVLPPLARETSAALQAIVQKSCSGKPTEIRISNAADEGLSASLKVGIAWAMEQQAAGCIVSLGDMPLVGSLVIDALVSRFRQGDADVVLPEWLGQVGNPVLWKAGCFEALQTLTGDRGGKVLLAQPSLRKARVAADPSVLMDFDTPDALLEFAHMRAAGNI</sequence>
<dbReference type="SUPFAM" id="SSF53448">
    <property type="entry name" value="Nucleotide-diphospho-sugar transferases"/>
    <property type="match status" value="1"/>
</dbReference>
<dbReference type="Proteomes" id="UP000516424">
    <property type="component" value="Chromosome"/>
</dbReference>
<accession>A0AB33IBA9</accession>
<dbReference type="AlphaFoldDB" id="A0AB33IBA9"/>
<reference evidence="3 4" key="1">
    <citation type="journal article" date="2011" name="Microbiology">
        <title>Transcriptome response to different carbon sources in Acetobacter aceti.</title>
        <authorList>
            <person name="Sakurai K."/>
            <person name="Arai H."/>
            <person name="Ishii M."/>
            <person name="Igarashi Y."/>
        </authorList>
    </citation>
    <scope>NUCLEOTIDE SEQUENCE [LARGE SCALE GENOMIC DNA]</scope>
    <source>
        <strain evidence="3 4">NBRC 14818</strain>
    </source>
</reference>
<dbReference type="PANTHER" id="PTHR43777:SF1">
    <property type="entry name" value="MOLYBDENUM COFACTOR CYTIDYLYLTRANSFERASE"/>
    <property type="match status" value="1"/>
</dbReference>
<dbReference type="InterPro" id="IPR029044">
    <property type="entry name" value="Nucleotide-diphossugar_trans"/>
</dbReference>
<dbReference type="PANTHER" id="PTHR43777">
    <property type="entry name" value="MOLYBDENUM COFACTOR CYTIDYLYLTRANSFERASE"/>
    <property type="match status" value="1"/>
</dbReference>
<dbReference type="Gene3D" id="3.90.550.10">
    <property type="entry name" value="Spore Coat Polysaccharide Biosynthesis Protein SpsA, Chain A"/>
    <property type="match status" value="1"/>
</dbReference>
<protein>
    <recommendedName>
        <fullName evidence="2">MobA-like NTP transferase domain-containing protein</fullName>
    </recommendedName>
</protein>
<keyword evidence="4" id="KW-1185">Reference proteome</keyword>
<feature type="domain" description="MobA-like NTP transferase" evidence="2">
    <location>
        <begin position="17"/>
        <end position="186"/>
    </location>
</feature>
<dbReference type="GO" id="GO:0016779">
    <property type="term" value="F:nucleotidyltransferase activity"/>
    <property type="evidence" value="ECO:0007669"/>
    <property type="project" value="UniProtKB-ARBA"/>
</dbReference>
<dbReference type="Pfam" id="PF12804">
    <property type="entry name" value="NTP_transf_3"/>
    <property type="match status" value="1"/>
</dbReference>
<evidence type="ECO:0000313" key="3">
    <source>
        <dbReference type="EMBL" id="BCK74510.1"/>
    </source>
</evidence>
<dbReference type="EMBL" id="AP023410">
    <property type="protein sequence ID" value="BCK74510.1"/>
    <property type="molecule type" value="Genomic_DNA"/>
</dbReference>
<dbReference type="RefSeq" id="WP_010668309.1">
    <property type="nucleotide sequence ID" value="NZ_AP023410.1"/>
</dbReference>
<keyword evidence="1" id="KW-0460">Magnesium</keyword>
<evidence type="ECO:0000313" key="4">
    <source>
        <dbReference type="Proteomes" id="UP000516424"/>
    </source>
</evidence>
<dbReference type="InterPro" id="IPR025877">
    <property type="entry name" value="MobA-like_NTP_Trfase"/>
</dbReference>
<organism evidence="3 4">
    <name type="scientific">Acetobacter aceti NBRC 14818</name>
    <dbReference type="NCBI Taxonomy" id="887700"/>
    <lineage>
        <taxon>Bacteria</taxon>
        <taxon>Pseudomonadati</taxon>
        <taxon>Pseudomonadota</taxon>
        <taxon>Alphaproteobacteria</taxon>
        <taxon>Acetobacterales</taxon>
        <taxon>Acetobacteraceae</taxon>
        <taxon>Acetobacter</taxon>
        <taxon>Acetobacter subgen. Acetobacter</taxon>
    </lineage>
</organism>
<name>A0AB33IBA9_ACEAC</name>
<gene>
    <name evidence="3" type="ORF">EMQ_0116</name>
</gene>